<dbReference type="HOGENOM" id="CLU_084697_0_0_4"/>
<reference evidence="3 5" key="4">
    <citation type="submission" date="2015-03" db="EMBL/GenBank/DDBJ databases">
        <authorList>
            <person name="Regsiter A."/>
            <person name="william w."/>
        </authorList>
    </citation>
    <scope>NUCLEOTIDE SEQUENCE [LARGE SCALE GENOMIC DNA]</scope>
    <source>
        <strain evidence="3 5">CB1</strain>
    </source>
</reference>
<proteinExistence type="predicted"/>
<evidence type="ECO:0000313" key="4">
    <source>
        <dbReference type="Proteomes" id="UP000002372"/>
    </source>
</evidence>
<evidence type="ECO:0000313" key="3">
    <source>
        <dbReference type="EMBL" id="CQR35056.1"/>
    </source>
</evidence>
<feature type="transmembrane region" description="Helical" evidence="1">
    <location>
        <begin position="38"/>
        <end position="56"/>
    </location>
</feature>
<reference evidence="2" key="3">
    <citation type="submission" date="2010-07" db="EMBL/GenBank/DDBJ databases">
        <authorList>
            <person name="Genoscope - CEA"/>
        </authorList>
    </citation>
    <scope>NUCLEOTIDE SEQUENCE</scope>
    <source>
        <strain evidence="2">3As</strain>
    </source>
</reference>
<dbReference type="Proteomes" id="UP000078599">
    <property type="component" value="Unassembled WGS sequence"/>
</dbReference>
<evidence type="ECO:0000256" key="1">
    <source>
        <dbReference type="SAM" id="Phobius"/>
    </source>
</evidence>
<gene>
    <name evidence="2" type="ordered locus">THI_2600</name>
    <name evidence="3" type="ORF">THICB1_50053</name>
</gene>
<keyword evidence="1" id="KW-1133">Transmembrane helix</keyword>
<sequence>MTAFSRAGVLRGALIGVLCVAYPVMSFIGARLPQPNPIGAVVAFAPSLLMLTWLAWQSPRRLLLLALIALLLAILWDQRALLLHHYALAYLAEHAGMMALLAWVFGRTLDGGQTPLVTRFALLAHGTLSALVTRYTRSVTLAWTLFFSLMAGSSLLLFATTPLSVWAVFANVASPLLVLGMFVAEYLVRLRTVPADERAGPIQAFRSYLRYNANRKAPAPETADSVSPPVLVNRR</sequence>
<feature type="transmembrane region" description="Helical" evidence="1">
    <location>
        <begin position="87"/>
        <end position="106"/>
    </location>
</feature>
<protein>
    <recommendedName>
        <fullName evidence="6">Transmembrane protein</fullName>
    </recommendedName>
</protein>
<keyword evidence="5" id="KW-1185">Reference proteome</keyword>
<reference evidence="4" key="2">
    <citation type="journal article" date="2010" name="PLoS Genet.">
        <title>Structure, function, and evolution of the Thiomonas spp. genome.</title>
        <authorList>
            <person name="Arsene-Ploetze F."/>
            <person name="Koechler S."/>
            <person name="Marchal M."/>
            <person name="Coppee J.Y."/>
            <person name="Chandler M."/>
            <person name="Bonnefoy V."/>
            <person name="Brochier-Armanet C."/>
            <person name="Barakat M."/>
            <person name="Barbe V."/>
            <person name="Battaglia-Brunet F."/>
            <person name="Bruneel O."/>
            <person name="Bryan C.G."/>
            <person name="Cleiss-Arnold J."/>
            <person name="Cruveiller S."/>
            <person name="Erhardt M."/>
            <person name="Heinrich-Salmeron A."/>
            <person name="Hommais F."/>
            <person name="Joulian C."/>
            <person name="Krin E."/>
            <person name="Lieutaud A."/>
            <person name="Lievremont D."/>
            <person name="Michel C."/>
            <person name="Muller D."/>
            <person name="Ortet P."/>
            <person name="Proux C."/>
            <person name="Siguier P."/>
            <person name="Roche D."/>
            <person name="Rouy Z."/>
            <person name="Salvignol G."/>
            <person name="Slyemi D."/>
            <person name="Talla E."/>
            <person name="Weiss S."/>
            <person name="Weissenbach J."/>
            <person name="Medigue C."/>
            <person name="Bertin P.N."/>
        </authorList>
    </citation>
    <scope>NUCLEOTIDE SEQUENCE [LARGE SCALE GENOMIC DNA]</scope>
    <source>
        <strain evidence="4">DSM 22701 / CIP 110005 / 3As</strain>
    </source>
</reference>
<dbReference type="Proteomes" id="UP000002372">
    <property type="component" value="Chromosome"/>
</dbReference>
<dbReference type="EMBL" id="CTRI01000027">
    <property type="protein sequence ID" value="CQR35056.1"/>
    <property type="molecule type" value="Genomic_DNA"/>
</dbReference>
<keyword evidence="1" id="KW-0812">Transmembrane</keyword>
<dbReference type="EMBL" id="FP475956">
    <property type="protein sequence ID" value="CAZ89218.1"/>
    <property type="molecule type" value="Genomic_DNA"/>
</dbReference>
<feature type="transmembrane region" description="Helical" evidence="1">
    <location>
        <begin position="12"/>
        <end position="32"/>
    </location>
</feature>
<dbReference type="AlphaFoldDB" id="D6CV99"/>
<dbReference type="KEGG" id="thi:THI_2600"/>
<feature type="transmembrane region" description="Helical" evidence="1">
    <location>
        <begin position="63"/>
        <end position="81"/>
    </location>
</feature>
<reference key="1">
    <citation type="submission" date="2009-07" db="EMBL/GenBank/DDBJ databases">
        <authorList>
            <person name="Genoscope - CEA"/>
        </authorList>
    </citation>
    <scope>NUCLEOTIDE SEQUENCE</scope>
    <source>
        <strain>3As</strain>
    </source>
</reference>
<feature type="transmembrane region" description="Helical" evidence="1">
    <location>
        <begin position="139"/>
        <end position="159"/>
    </location>
</feature>
<evidence type="ECO:0008006" key="6">
    <source>
        <dbReference type="Google" id="ProtNLM"/>
    </source>
</evidence>
<keyword evidence="1" id="KW-0472">Membrane</keyword>
<evidence type="ECO:0000313" key="5">
    <source>
        <dbReference type="Proteomes" id="UP000078599"/>
    </source>
</evidence>
<dbReference type="OrthoDB" id="8537043at2"/>
<accession>D6CV99</accession>
<feature type="transmembrane region" description="Helical" evidence="1">
    <location>
        <begin position="165"/>
        <end position="188"/>
    </location>
</feature>
<dbReference type="eggNOG" id="COG4648">
    <property type="taxonomic scope" value="Bacteria"/>
</dbReference>
<dbReference type="RefSeq" id="WP_013106503.1">
    <property type="nucleotide sequence ID" value="NC_014145.1"/>
</dbReference>
<organism evidence="2 4">
    <name type="scientific">Thiomonas arsenitoxydans (strain DSM 22701 / CIP 110005 / 3As)</name>
    <dbReference type="NCBI Taxonomy" id="426114"/>
    <lineage>
        <taxon>Bacteria</taxon>
        <taxon>Pseudomonadati</taxon>
        <taxon>Pseudomonadota</taxon>
        <taxon>Betaproteobacteria</taxon>
        <taxon>Burkholderiales</taxon>
        <taxon>Thiomonas</taxon>
    </lineage>
</organism>
<evidence type="ECO:0000313" key="2">
    <source>
        <dbReference type="EMBL" id="CAZ89218.1"/>
    </source>
</evidence>
<name>D6CV99_THIA3</name>